<evidence type="ECO:0000256" key="4">
    <source>
        <dbReference type="SAM" id="MobiDB-lite"/>
    </source>
</evidence>
<feature type="domain" description="BRCT" evidence="5">
    <location>
        <begin position="350"/>
        <end position="457"/>
    </location>
</feature>
<evidence type="ECO:0000256" key="3">
    <source>
        <dbReference type="ARBA" id="ARBA00023242"/>
    </source>
</evidence>
<reference evidence="6" key="2">
    <citation type="submission" date="2015-03" db="UniProtKB">
        <authorList>
            <consortium name="EnsemblPlants"/>
        </authorList>
    </citation>
    <scope>IDENTIFICATION</scope>
</reference>
<evidence type="ECO:0000313" key="7">
    <source>
        <dbReference type="Proteomes" id="UP000032141"/>
    </source>
</evidence>
<protein>
    <recommendedName>
        <fullName evidence="5">BRCT domain-containing protein</fullName>
    </recommendedName>
</protein>
<evidence type="ECO:0000256" key="1">
    <source>
        <dbReference type="ARBA" id="ARBA00004123"/>
    </source>
</evidence>
<dbReference type="STRING" id="109376.A0A0D3ABT1"/>
<keyword evidence="7" id="KW-1185">Reference proteome</keyword>
<sequence>MESVELHIIPVGVVLGNEECPPNMCVEKKNEGNRTARKLFPEDDSPEENCTCSTVFSTGMINNREDEGGGDICRRRREDIFGVASKARRSFTRKVHSDSRLLHRSVTRGRKVIQAATKNLGKELDAEHNKKMSDMVALGQSKGTYKRIHAMGKDELLERRMKKASPSPAKPCGKSIQRSSERRKIHTASRETKKSLLDEFDRPEEEEEEAAGFDTQMAAEAINDLHSGNAREIDNESNNLIEKRGGELSNQRCRSNLLKQSSGGDEAEVLSCPKRRRRSARSISQDQDNEAPAFDTPVKSNGWWNLFPRLRVQEREDIIDEDLYILRDSKKEKEFGFNMGVSLTRARQNPLLKGRRVFITPTTKPGLNTITTLVKAVHGQVPLLSLFHTFIKDESQNCTENKLQPVERLGKSFLSEDKVPENLLVLSCEEDQDISIPFLERGAEEVYSSKLLLNGIVTYWRGYTILEIMIESL</sequence>
<dbReference type="EnsemblPlants" id="Bo1g105920.1">
    <property type="protein sequence ID" value="Bo1g105920.1"/>
    <property type="gene ID" value="Bo1g105920"/>
</dbReference>
<dbReference type="Proteomes" id="UP000032141">
    <property type="component" value="Chromosome C1"/>
</dbReference>
<comment type="subcellular location">
    <subcellularLocation>
        <location evidence="1">Nucleus</location>
    </subcellularLocation>
</comment>
<reference evidence="6 7" key="1">
    <citation type="journal article" date="2014" name="Genome Biol.">
        <title>Transcriptome and methylome profiling reveals relics of genome dominance in the mesopolyploid Brassica oleracea.</title>
        <authorList>
            <person name="Parkin I.A."/>
            <person name="Koh C."/>
            <person name="Tang H."/>
            <person name="Robinson S.J."/>
            <person name="Kagale S."/>
            <person name="Clarke W.E."/>
            <person name="Town C.D."/>
            <person name="Nixon J."/>
            <person name="Krishnakumar V."/>
            <person name="Bidwell S.L."/>
            <person name="Denoeud F."/>
            <person name="Belcram H."/>
            <person name="Links M.G."/>
            <person name="Just J."/>
            <person name="Clarke C."/>
            <person name="Bender T."/>
            <person name="Huebert T."/>
            <person name="Mason A.S."/>
            <person name="Pires J.C."/>
            <person name="Barker G."/>
            <person name="Moore J."/>
            <person name="Walley P.G."/>
            <person name="Manoli S."/>
            <person name="Batley J."/>
            <person name="Edwards D."/>
            <person name="Nelson M.N."/>
            <person name="Wang X."/>
            <person name="Paterson A.H."/>
            <person name="King G."/>
            <person name="Bancroft I."/>
            <person name="Chalhoub B."/>
            <person name="Sharpe A.G."/>
        </authorList>
    </citation>
    <scope>NUCLEOTIDE SEQUENCE</scope>
    <source>
        <strain evidence="6 7">cv. TO1000</strain>
    </source>
</reference>
<dbReference type="OMA" id="SERRKIH"/>
<organism evidence="6 7">
    <name type="scientific">Brassica oleracea var. oleracea</name>
    <dbReference type="NCBI Taxonomy" id="109376"/>
    <lineage>
        <taxon>Eukaryota</taxon>
        <taxon>Viridiplantae</taxon>
        <taxon>Streptophyta</taxon>
        <taxon>Embryophyta</taxon>
        <taxon>Tracheophyta</taxon>
        <taxon>Spermatophyta</taxon>
        <taxon>Magnoliopsida</taxon>
        <taxon>eudicotyledons</taxon>
        <taxon>Gunneridae</taxon>
        <taxon>Pentapetalae</taxon>
        <taxon>rosids</taxon>
        <taxon>malvids</taxon>
        <taxon>Brassicales</taxon>
        <taxon>Brassicaceae</taxon>
        <taxon>Brassiceae</taxon>
        <taxon>Brassica</taxon>
    </lineage>
</organism>
<dbReference type="Gene3D" id="3.40.50.10190">
    <property type="entry name" value="BRCT domain"/>
    <property type="match status" value="1"/>
</dbReference>
<dbReference type="InterPro" id="IPR001357">
    <property type="entry name" value="BRCT_dom"/>
</dbReference>
<evidence type="ECO:0000313" key="6">
    <source>
        <dbReference type="EnsemblPlants" id="Bo1g105920.1"/>
    </source>
</evidence>
<dbReference type="PANTHER" id="PTHR23196">
    <property type="entry name" value="PAX TRANSCRIPTION ACTIVATION DOMAIN INTERACTING PROTEIN"/>
    <property type="match status" value="1"/>
</dbReference>
<keyword evidence="2" id="KW-0227">DNA damage</keyword>
<dbReference type="PANTHER" id="PTHR23196:SF1">
    <property type="entry name" value="PAX-INTERACTING PROTEIN 1"/>
    <property type="match status" value="1"/>
</dbReference>
<dbReference type="InterPro" id="IPR051579">
    <property type="entry name" value="DDR_Transcriptional_Reg"/>
</dbReference>
<dbReference type="GO" id="GO:0005634">
    <property type="term" value="C:nucleus"/>
    <property type="evidence" value="ECO:0007669"/>
    <property type="project" value="UniProtKB-SubCell"/>
</dbReference>
<keyword evidence="3" id="KW-0539">Nucleus</keyword>
<dbReference type="Pfam" id="PF16589">
    <property type="entry name" value="BRCT_2"/>
    <property type="match status" value="1"/>
</dbReference>
<feature type="region of interest" description="Disordered" evidence="4">
    <location>
        <begin position="160"/>
        <end position="215"/>
    </location>
</feature>
<name>A0A0D3ABT1_BRAOL</name>
<evidence type="ECO:0000256" key="2">
    <source>
        <dbReference type="ARBA" id="ARBA00022763"/>
    </source>
</evidence>
<dbReference type="AlphaFoldDB" id="A0A0D3ABT1"/>
<proteinExistence type="predicted"/>
<dbReference type="eggNOG" id="KOG2043">
    <property type="taxonomic scope" value="Eukaryota"/>
</dbReference>
<dbReference type="InterPro" id="IPR036420">
    <property type="entry name" value="BRCT_dom_sf"/>
</dbReference>
<accession>A0A0D3ABT1</accession>
<feature type="region of interest" description="Disordered" evidence="4">
    <location>
        <begin position="256"/>
        <end position="295"/>
    </location>
</feature>
<feature type="compositionally biased region" description="Acidic residues" evidence="4">
    <location>
        <begin position="201"/>
        <end position="211"/>
    </location>
</feature>
<dbReference type="Gramene" id="Bo1g105920.1">
    <property type="protein sequence ID" value="Bo1g105920.1"/>
    <property type="gene ID" value="Bo1g105920"/>
</dbReference>
<evidence type="ECO:0000259" key="5">
    <source>
        <dbReference type="Pfam" id="PF16589"/>
    </source>
</evidence>
<dbReference type="GO" id="GO:0006974">
    <property type="term" value="P:DNA damage response"/>
    <property type="evidence" value="ECO:0007669"/>
    <property type="project" value="UniProtKB-KW"/>
</dbReference>
<feature type="compositionally biased region" description="Basic and acidic residues" evidence="4">
    <location>
        <begin position="188"/>
        <end position="200"/>
    </location>
</feature>
<dbReference type="HOGENOM" id="CLU_577920_0_0_1"/>